<proteinExistence type="predicted"/>
<name>A0A1I5EZC3_9FIRM</name>
<dbReference type="Pfam" id="PF00672">
    <property type="entry name" value="HAMP"/>
    <property type="match status" value="1"/>
</dbReference>
<dbReference type="PANTHER" id="PTHR34220:SF7">
    <property type="entry name" value="SENSOR HISTIDINE KINASE YPDA"/>
    <property type="match status" value="1"/>
</dbReference>
<evidence type="ECO:0000256" key="2">
    <source>
        <dbReference type="ARBA" id="ARBA00022553"/>
    </source>
</evidence>
<dbReference type="Pfam" id="PF06580">
    <property type="entry name" value="His_kinase"/>
    <property type="match status" value="1"/>
</dbReference>
<dbReference type="InterPro" id="IPR010559">
    <property type="entry name" value="Sig_transdc_His_kin_internal"/>
</dbReference>
<feature type="domain" description="HAMP" evidence="6">
    <location>
        <begin position="327"/>
        <end position="379"/>
    </location>
</feature>
<dbReference type="InterPro" id="IPR050640">
    <property type="entry name" value="Bact_2-comp_sensor_kinase"/>
</dbReference>
<dbReference type="InterPro" id="IPR036890">
    <property type="entry name" value="HATPase_C_sf"/>
</dbReference>
<dbReference type="Proteomes" id="UP000198806">
    <property type="component" value="Unassembled WGS sequence"/>
</dbReference>
<dbReference type="OrthoDB" id="9809348at2"/>
<evidence type="ECO:0000256" key="1">
    <source>
        <dbReference type="ARBA" id="ARBA00004370"/>
    </source>
</evidence>
<dbReference type="EMBL" id="FOWD01000011">
    <property type="protein sequence ID" value="SFO16817.1"/>
    <property type="molecule type" value="Genomic_DNA"/>
</dbReference>
<dbReference type="PROSITE" id="PS50885">
    <property type="entry name" value="HAMP"/>
    <property type="match status" value="1"/>
</dbReference>
<accession>A0A1I5EZC3</accession>
<dbReference type="PANTHER" id="PTHR34220">
    <property type="entry name" value="SENSOR HISTIDINE KINASE YPDA"/>
    <property type="match status" value="1"/>
</dbReference>
<sequence>MKSFLNKLSIKKKIILYSYLVVTPTMLLISGFLFIKNYKENSRNQIQSNLKTVSSLASSIDMIQAEVIDLSTYICINTKINSILTSSNPGELNKDVRLWLNDAPMQMIQDMVALKGYIKTVAIYPENGVRPYLRCIDSSSYLQNIEQVREQAIYQKTLENKGKVVWQRSNKDSKDTYQANRNDKIVLHRELFDLTKKKKLGYIVIGISADKITHLCENAVQNISQGILVLSSDGTELIRFGKVDDTVAKFLQNDSYITENYKRRTDNFTYKDYHIFAKQNDKNNAIIFKIVAIKDLKSQMLSIAYTPIILLIGFWIGLFPVLIFISNIVSKPLGTICKAMEKFKQGDFNQQVEVVTRDEVGMVAACFNQMVKDIKELINANYVIELRERESELTALQAQINPHFLYNTLDTLYWQAENAGNEEIAENILALSQLFRLVLGEGKGIITVREEKELIYRYLQIQKMRFSKRFDFVIQMDEFILDQNIPKLILQPFVENAIVHGFENTDELGFLSINGYREGNYLLFRIKDNGKGMNSEQVAAICEMEDSMRYASQRIGRYAIRNVKERLELKYKDDFNLEIFSEMSQGTEVVIKVPMSIT</sequence>
<dbReference type="InterPro" id="IPR003594">
    <property type="entry name" value="HATPase_dom"/>
</dbReference>
<dbReference type="CDD" id="cd06225">
    <property type="entry name" value="HAMP"/>
    <property type="match status" value="1"/>
</dbReference>
<dbReference type="GO" id="GO:0016020">
    <property type="term" value="C:membrane"/>
    <property type="evidence" value="ECO:0007669"/>
    <property type="project" value="UniProtKB-SubCell"/>
</dbReference>
<evidence type="ECO:0000313" key="7">
    <source>
        <dbReference type="EMBL" id="SFO16817.1"/>
    </source>
</evidence>
<evidence type="ECO:0000259" key="6">
    <source>
        <dbReference type="PROSITE" id="PS50885"/>
    </source>
</evidence>
<keyword evidence="5" id="KW-1133">Transmembrane helix</keyword>
<comment type="subcellular location">
    <subcellularLocation>
        <location evidence="1">Membrane</location>
    </subcellularLocation>
</comment>
<protein>
    <submittedName>
        <fullName evidence="7">Two-component system, sensor histidine kinase YesM</fullName>
    </submittedName>
</protein>
<evidence type="ECO:0000256" key="4">
    <source>
        <dbReference type="ARBA" id="ARBA00022777"/>
    </source>
</evidence>
<keyword evidence="4 7" id="KW-0418">Kinase</keyword>
<evidence type="ECO:0000256" key="3">
    <source>
        <dbReference type="ARBA" id="ARBA00022679"/>
    </source>
</evidence>
<feature type="transmembrane region" description="Helical" evidence="5">
    <location>
        <begin position="303"/>
        <end position="325"/>
    </location>
</feature>
<dbReference type="Gene3D" id="3.30.565.10">
    <property type="entry name" value="Histidine kinase-like ATPase, C-terminal domain"/>
    <property type="match status" value="1"/>
</dbReference>
<dbReference type="RefSeq" id="WP_091686021.1">
    <property type="nucleotide sequence ID" value="NZ_BAABFM010000085.1"/>
</dbReference>
<dbReference type="Gene3D" id="6.10.340.10">
    <property type="match status" value="1"/>
</dbReference>
<dbReference type="STRING" id="1527.SAMN04489757_11190"/>
<keyword evidence="3" id="KW-0808">Transferase</keyword>
<dbReference type="GO" id="GO:0000155">
    <property type="term" value="F:phosphorelay sensor kinase activity"/>
    <property type="evidence" value="ECO:0007669"/>
    <property type="project" value="InterPro"/>
</dbReference>
<dbReference type="SUPFAM" id="SSF158472">
    <property type="entry name" value="HAMP domain-like"/>
    <property type="match status" value="1"/>
</dbReference>
<keyword evidence="5" id="KW-0812">Transmembrane</keyword>
<keyword evidence="8" id="KW-1185">Reference proteome</keyword>
<evidence type="ECO:0000313" key="8">
    <source>
        <dbReference type="Proteomes" id="UP000198806"/>
    </source>
</evidence>
<keyword evidence="2" id="KW-0597">Phosphoprotein</keyword>
<feature type="transmembrane region" description="Helical" evidence="5">
    <location>
        <begin position="14"/>
        <end position="35"/>
    </location>
</feature>
<evidence type="ECO:0000256" key="5">
    <source>
        <dbReference type="SAM" id="Phobius"/>
    </source>
</evidence>
<dbReference type="SUPFAM" id="SSF55874">
    <property type="entry name" value="ATPase domain of HSP90 chaperone/DNA topoisomerase II/histidine kinase"/>
    <property type="match status" value="1"/>
</dbReference>
<keyword evidence="5" id="KW-0472">Membrane</keyword>
<organism evidence="7 8">
    <name type="scientific">Anaerocolumna aminovalerica</name>
    <dbReference type="NCBI Taxonomy" id="1527"/>
    <lineage>
        <taxon>Bacteria</taxon>
        <taxon>Bacillati</taxon>
        <taxon>Bacillota</taxon>
        <taxon>Clostridia</taxon>
        <taxon>Lachnospirales</taxon>
        <taxon>Lachnospiraceae</taxon>
        <taxon>Anaerocolumna</taxon>
    </lineage>
</organism>
<reference evidence="7 8" key="1">
    <citation type="submission" date="2016-10" db="EMBL/GenBank/DDBJ databases">
        <authorList>
            <person name="de Groot N.N."/>
        </authorList>
    </citation>
    <scope>NUCLEOTIDE SEQUENCE [LARGE SCALE GENOMIC DNA]</scope>
    <source>
        <strain evidence="7 8">DSM 1283</strain>
    </source>
</reference>
<gene>
    <name evidence="7" type="ORF">SAMN04489757_11190</name>
</gene>
<dbReference type="AlphaFoldDB" id="A0A1I5EZC3"/>
<dbReference type="InterPro" id="IPR003660">
    <property type="entry name" value="HAMP_dom"/>
</dbReference>
<dbReference type="Pfam" id="PF02518">
    <property type="entry name" value="HATPase_c"/>
    <property type="match status" value="1"/>
</dbReference>
<dbReference type="SMART" id="SM00304">
    <property type="entry name" value="HAMP"/>
    <property type="match status" value="1"/>
</dbReference>